<dbReference type="Proteomes" id="UP000249341">
    <property type="component" value="Unassembled WGS sequence"/>
</dbReference>
<dbReference type="AlphaFoldDB" id="A0A327ZGC0"/>
<dbReference type="EMBL" id="QLMJ01000003">
    <property type="protein sequence ID" value="RAK40410.1"/>
    <property type="molecule type" value="Genomic_DNA"/>
</dbReference>
<proteinExistence type="predicted"/>
<sequence length="318" mass="35177">MLRAMSQPSDVVFDPAVPYPGLTALRAALTGRDWAGARAVLDSVTPADRTSLIRTCGDEKDLEDFLRYVLRGDPRDGAAAALLGFHLIDLGWEIRTAAWAKDVTEEQWAGFREHLRKAELVLIDASAYNPGDPAVWTSRLLSARGLSLGIAEIRRRYDRLSTAVPHHLPGQMELSYSLEPKWSGTWEELHTFARDAALAALPGSPHGLLVSEAFFSRYGAADDDAERARLLHDPRLRADLDQAAQHSVLHPRFNREYGWVRAASSYAALFSLQGDQQKAARMFELLGNLATVDPWGHSEEDAAPKIRQARAWAFGGAR</sequence>
<evidence type="ECO:0000313" key="2">
    <source>
        <dbReference type="Proteomes" id="UP000249341"/>
    </source>
</evidence>
<evidence type="ECO:0008006" key="3">
    <source>
        <dbReference type="Google" id="ProtNLM"/>
    </source>
</evidence>
<accession>A0A327ZGC0</accession>
<protein>
    <recommendedName>
        <fullName evidence="3">DUF4034 domain-containing protein</fullName>
    </recommendedName>
</protein>
<name>A0A327ZGC0_9ACTN</name>
<organism evidence="1 2">
    <name type="scientific">Actinoplanes lutulentus</name>
    <dbReference type="NCBI Taxonomy" id="1287878"/>
    <lineage>
        <taxon>Bacteria</taxon>
        <taxon>Bacillati</taxon>
        <taxon>Actinomycetota</taxon>
        <taxon>Actinomycetes</taxon>
        <taxon>Micromonosporales</taxon>
        <taxon>Micromonosporaceae</taxon>
        <taxon>Actinoplanes</taxon>
    </lineage>
</organism>
<dbReference type="OrthoDB" id="7171245at2"/>
<evidence type="ECO:0000313" key="1">
    <source>
        <dbReference type="EMBL" id="RAK40410.1"/>
    </source>
</evidence>
<comment type="caution">
    <text evidence="1">The sequence shown here is derived from an EMBL/GenBank/DDBJ whole genome shotgun (WGS) entry which is preliminary data.</text>
</comment>
<keyword evidence="2" id="KW-1185">Reference proteome</keyword>
<gene>
    <name evidence="1" type="ORF">B0I29_103443</name>
</gene>
<reference evidence="1 2" key="1">
    <citation type="submission" date="2018-06" db="EMBL/GenBank/DDBJ databases">
        <title>Genomic Encyclopedia of Type Strains, Phase III (KMG-III): the genomes of soil and plant-associated and newly described type strains.</title>
        <authorList>
            <person name="Whitman W."/>
        </authorList>
    </citation>
    <scope>NUCLEOTIDE SEQUENCE [LARGE SCALE GENOMIC DNA]</scope>
    <source>
        <strain evidence="1 2">CGMCC 4.7090</strain>
    </source>
</reference>